<dbReference type="Proteomes" id="UP000315540">
    <property type="component" value="Unassembled WGS sequence"/>
</dbReference>
<dbReference type="OrthoDB" id="291085at2"/>
<dbReference type="Pfam" id="PF14499">
    <property type="entry name" value="DUF4437"/>
    <property type="match status" value="1"/>
</dbReference>
<dbReference type="PROSITE" id="PS51257">
    <property type="entry name" value="PROKAR_LIPOPROTEIN"/>
    <property type="match status" value="1"/>
</dbReference>
<evidence type="ECO:0000313" key="1">
    <source>
        <dbReference type="EMBL" id="TPN82782.1"/>
    </source>
</evidence>
<dbReference type="InterPro" id="IPR014710">
    <property type="entry name" value="RmlC-like_jellyroll"/>
</dbReference>
<dbReference type="InterPro" id="IPR028013">
    <property type="entry name" value="DUF4437"/>
</dbReference>
<dbReference type="AlphaFoldDB" id="A0A504J2Y5"/>
<comment type="caution">
    <text evidence="1">The sequence shown here is derived from an EMBL/GenBank/DDBJ whole genome shotgun (WGS) entry which is preliminary data.</text>
</comment>
<dbReference type="SUPFAM" id="SSF51182">
    <property type="entry name" value="RmlC-like cupins"/>
    <property type="match status" value="1"/>
</dbReference>
<dbReference type="Gene3D" id="2.60.120.10">
    <property type="entry name" value="Jelly Rolls"/>
    <property type="match status" value="2"/>
</dbReference>
<accession>A0A504J2Y5</accession>
<gene>
    <name evidence="1" type="ORF">FHK87_20355</name>
</gene>
<reference evidence="1 2" key="1">
    <citation type="submission" date="2019-06" db="EMBL/GenBank/DDBJ databases">
        <authorList>
            <person name="Meng X."/>
        </authorList>
    </citation>
    <scope>NUCLEOTIDE SEQUENCE [LARGE SCALE GENOMIC DNA]</scope>
    <source>
        <strain evidence="1 2">M625</strain>
    </source>
</reference>
<dbReference type="CDD" id="cd06989">
    <property type="entry name" value="cupin_DRT102"/>
    <property type="match status" value="1"/>
</dbReference>
<dbReference type="RefSeq" id="WP_140596036.1">
    <property type="nucleotide sequence ID" value="NZ_VFWZ01000008.1"/>
</dbReference>
<dbReference type="EMBL" id="VFWZ01000008">
    <property type="protein sequence ID" value="TPN82782.1"/>
    <property type="molecule type" value="Genomic_DNA"/>
</dbReference>
<dbReference type="InterPro" id="IPR011051">
    <property type="entry name" value="RmlC_Cupin_sf"/>
</dbReference>
<name>A0A504J2Y5_9FLAO</name>
<protein>
    <submittedName>
        <fullName evidence="1">DUF4437 domain-containing protein</fullName>
    </submittedName>
</protein>
<organism evidence="1 2">
    <name type="scientific">Aquimarina algicola</name>
    <dbReference type="NCBI Taxonomy" id="2589995"/>
    <lineage>
        <taxon>Bacteria</taxon>
        <taxon>Pseudomonadati</taxon>
        <taxon>Bacteroidota</taxon>
        <taxon>Flavobacteriia</taxon>
        <taxon>Flavobacteriales</taxon>
        <taxon>Flavobacteriaceae</taxon>
        <taxon>Aquimarina</taxon>
    </lineage>
</organism>
<evidence type="ECO:0000313" key="2">
    <source>
        <dbReference type="Proteomes" id="UP000315540"/>
    </source>
</evidence>
<keyword evidence="2" id="KW-1185">Reference proteome</keyword>
<sequence length="284" mass="31288">MKNLSAYIILGFSLLIISCSNHKEKDNKTEIPNLTNKVVLSSEINWEKLNPARGDSSPQAGTIWGDRKGTVATGFLAKFVDGFSSPPHIHNVTYRAVVIRGEVHNDDVDAENMWMTPGSFWTQPEGAVHITSAKGEENIAYVEIDHGPYLVKPISEAFDNGEKPINIDASNIVWLNTNKTNWINSESKAEISFLWESKDLKGTKGLFVKLPKGYKGTIKSNGSIFHAIIVSGDLNYTLPQTGETKSLDAGSYFNAKDKAIHSISNSFDAEVIVYIRTNGTVKIN</sequence>
<proteinExistence type="predicted"/>